<dbReference type="Proteomes" id="UP000001542">
    <property type="component" value="Unassembled WGS sequence"/>
</dbReference>
<dbReference type="eggNOG" id="KOG0048">
    <property type="taxonomic scope" value="Eukaryota"/>
</dbReference>
<dbReference type="GO" id="GO:0005634">
    <property type="term" value="C:nucleus"/>
    <property type="evidence" value="ECO:0000318"/>
    <property type="project" value="GO_Central"/>
</dbReference>
<feature type="domain" description="HTH myb-type" evidence="2">
    <location>
        <begin position="24"/>
        <end position="72"/>
    </location>
</feature>
<keyword evidence="4" id="KW-1185">Reference proteome</keyword>
<dbReference type="OrthoDB" id="2143914at2759"/>
<evidence type="ECO:0000259" key="2">
    <source>
        <dbReference type="PROSITE" id="PS51294"/>
    </source>
</evidence>
<gene>
    <name evidence="3" type="ORF">TVAG_362970</name>
</gene>
<name>A2G343_TRIV3</name>
<evidence type="ECO:0000313" key="3">
    <source>
        <dbReference type="EMBL" id="EAX88423.1"/>
    </source>
</evidence>
<dbReference type="GO" id="GO:0006355">
    <property type="term" value="P:regulation of DNA-templated transcription"/>
    <property type="evidence" value="ECO:0000318"/>
    <property type="project" value="GO_Central"/>
</dbReference>
<proteinExistence type="predicted"/>
<reference evidence="3" key="2">
    <citation type="journal article" date="2007" name="Science">
        <title>Draft genome sequence of the sexually transmitted pathogen Trichomonas vaginalis.</title>
        <authorList>
            <person name="Carlton J.M."/>
            <person name="Hirt R.P."/>
            <person name="Silva J.C."/>
            <person name="Delcher A.L."/>
            <person name="Schatz M."/>
            <person name="Zhao Q."/>
            <person name="Wortman J.R."/>
            <person name="Bidwell S.L."/>
            <person name="Alsmark U.C.M."/>
            <person name="Besteiro S."/>
            <person name="Sicheritz-Ponten T."/>
            <person name="Noel C.J."/>
            <person name="Dacks J.B."/>
            <person name="Foster P.G."/>
            <person name="Simillion C."/>
            <person name="Van de Peer Y."/>
            <person name="Miranda-Saavedra D."/>
            <person name="Barton G.J."/>
            <person name="Westrop G.D."/>
            <person name="Mueller S."/>
            <person name="Dessi D."/>
            <person name="Fiori P.L."/>
            <person name="Ren Q."/>
            <person name="Paulsen I."/>
            <person name="Zhang H."/>
            <person name="Bastida-Corcuera F.D."/>
            <person name="Simoes-Barbosa A."/>
            <person name="Brown M.T."/>
            <person name="Hayes R.D."/>
            <person name="Mukherjee M."/>
            <person name="Okumura C.Y."/>
            <person name="Schneider R."/>
            <person name="Smith A.J."/>
            <person name="Vanacova S."/>
            <person name="Villalvazo M."/>
            <person name="Haas B.J."/>
            <person name="Pertea M."/>
            <person name="Feldblyum T.V."/>
            <person name="Utterback T.R."/>
            <person name="Shu C.L."/>
            <person name="Osoegawa K."/>
            <person name="de Jong P.J."/>
            <person name="Hrdy I."/>
            <person name="Horvathova L."/>
            <person name="Zubacova Z."/>
            <person name="Dolezal P."/>
            <person name="Malik S.B."/>
            <person name="Logsdon J.M. Jr."/>
            <person name="Henze K."/>
            <person name="Gupta A."/>
            <person name="Wang C.C."/>
            <person name="Dunne R.L."/>
            <person name="Upcroft J.A."/>
            <person name="Upcroft P."/>
            <person name="White O."/>
            <person name="Salzberg S.L."/>
            <person name="Tang P."/>
            <person name="Chiu C.-H."/>
            <person name="Lee Y.-S."/>
            <person name="Embley T.M."/>
            <person name="Coombs G.H."/>
            <person name="Mottram J.C."/>
            <person name="Tachezy J."/>
            <person name="Fraser-Liggett C.M."/>
            <person name="Johnson P.J."/>
        </authorList>
    </citation>
    <scope>NUCLEOTIDE SEQUENCE [LARGE SCALE GENOMIC DNA]</scope>
    <source>
        <strain evidence="3">G3</strain>
    </source>
</reference>
<dbReference type="EMBL" id="DS114311">
    <property type="protein sequence ID" value="EAX88423.1"/>
    <property type="molecule type" value="Genomic_DNA"/>
</dbReference>
<dbReference type="InterPro" id="IPR001005">
    <property type="entry name" value="SANT/Myb"/>
</dbReference>
<dbReference type="InParanoid" id="A2G343"/>
<keyword evidence="3" id="KW-0238">DNA-binding</keyword>
<sequence length="138" mass="16369">MPGFSPKQLRDRWHNYISPKNSFGPWTIEEDRFIVQNVKKYGTKWSLIASHLKGRSDNCVKNRWNTVLKEDQIIHPEKYFNLIIPEKNYQPMPPIQPPQPKPKEELYLDVRFVEHFFKPASKAEMERWTKGSASTVKI</sequence>
<dbReference type="InterPro" id="IPR009057">
    <property type="entry name" value="Homeodomain-like_sf"/>
</dbReference>
<organism evidence="3 4">
    <name type="scientific">Trichomonas vaginalis (strain ATCC PRA-98 / G3)</name>
    <dbReference type="NCBI Taxonomy" id="412133"/>
    <lineage>
        <taxon>Eukaryota</taxon>
        <taxon>Metamonada</taxon>
        <taxon>Parabasalia</taxon>
        <taxon>Trichomonadida</taxon>
        <taxon>Trichomonadidae</taxon>
        <taxon>Trichomonas</taxon>
    </lineage>
</organism>
<evidence type="ECO:0000259" key="1">
    <source>
        <dbReference type="PROSITE" id="PS50090"/>
    </source>
</evidence>
<dbReference type="VEuPathDB" id="TrichDB:TVAGG3_0643570"/>
<dbReference type="GO" id="GO:0000981">
    <property type="term" value="F:DNA-binding transcription factor activity, RNA polymerase II-specific"/>
    <property type="evidence" value="ECO:0000318"/>
    <property type="project" value="GO_Central"/>
</dbReference>
<dbReference type="AlphaFoldDB" id="A2G343"/>
<dbReference type="Gene3D" id="1.10.10.60">
    <property type="entry name" value="Homeodomain-like"/>
    <property type="match status" value="1"/>
</dbReference>
<dbReference type="KEGG" id="tva:4746082"/>
<accession>A2G343</accession>
<dbReference type="VEuPathDB" id="TrichDB:TVAG_362970"/>
<dbReference type="InterPro" id="IPR017930">
    <property type="entry name" value="Myb_dom"/>
</dbReference>
<dbReference type="RefSeq" id="XP_001301353.1">
    <property type="nucleotide sequence ID" value="XM_001301352.1"/>
</dbReference>
<reference evidence="3" key="1">
    <citation type="submission" date="2006-10" db="EMBL/GenBank/DDBJ databases">
        <authorList>
            <person name="Amadeo P."/>
            <person name="Zhao Q."/>
            <person name="Wortman J."/>
            <person name="Fraser-Liggett C."/>
            <person name="Carlton J."/>
        </authorList>
    </citation>
    <scope>NUCLEOTIDE SEQUENCE</scope>
    <source>
        <strain evidence="3">G3</strain>
    </source>
</reference>
<dbReference type="Pfam" id="PF00249">
    <property type="entry name" value="Myb_DNA-binding"/>
    <property type="match status" value="1"/>
</dbReference>
<dbReference type="PANTHER" id="PTHR45614">
    <property type="entry name" value="MYB PROTEIN-RELATED"/>
    <property type="match status" value="1"/>
</dbReference>
<dbReference type="GO" id="GO:0000978">
    <property type="term" value="F:RNA polymerase II cis-regulatory region sequence-specific DNA binding"/>
    <property type="evidence" value="ECO:0000318"/>
    <property type="project" value="GO_Central"/>
</dbReference>
<dbReference type="PANTHER" id="PTHR45614:SF253">
    <property type="entry name" value="CHROMOSOME UNDETERMINED SCAFFOLD_38, WHOLE GENOME SHOTGUN SEQUENCE"/>
    <property type="match status" value="1"/>
</dbReference>
<dbReference type="CDD" id="cd00167">
    <property type="entry name" value="SANT"/>
    <property type="match status" value="1"/>
</dbReference>
<dbReference type="SUPFAM" id="SSF46689">
    <property type="entry name" value="Homeodomain-like"/>
    <property type="match status" value="1"/>
</dbReference>
<dbReference type="PROSITE" id="PS51294">
    <property type="entry name" value="HTH_MYB"/>
    <property type="match status" value="2"/>
</dbReference>
<dbReference type="InterPro" id="IPR050560">
    <property type="entry name" value="MYB_TF"/>
</dbReference>
<dbReference type="SMR" id="A2G343"/>
<feature type="domain" description="Myb-like" evidence="1">
    <location>
        <begin position="18"/>
        <end position="68"/>
    </location>
</feature>
<dbReference type="SMART" id="SM00717">
    <property type="entry name" value="SANT"/>
    <property type="match status" value="1"/>
</dbReference>
<protein>
    <submittedName>
        <fullName evidence="3">Myb-like DNA-binding domain containing protein</fullName>
    </submittedName>
</protein>
<evidence type="ECO:0000313" key="4">
    <source>
        <dbReference type="Proteomes" id="UP000001542"/>
    </source>
</evidence>
<feature type="domain" description="HTH myb-type" evidence="2">
    <location>
        <begin position="1"/>
        <end position="21"/>
    </location>
</feature>
<dbReference type="STRING" id="5722.A2G343"/>
<dbReference type="PROSITE" id="PS50090">
    <property type="entry name" value="MYB_LIKE"/>
    <property type="match status" value="1"/>
</dbReference>